<dbReference type="OrthoDB" id="391442at2"/>
<dbReference type="RefSeq" id="WP_075048264.1">
    <property type="nucleotide sequence ID" value="NZ_CP012328.1"/>
</dbReference>
<dbReference type="PATRIC" id="fig|216946.3.peg.424"/>
<dbReference type="AlphaFoldDB" id="A0A0K1P5Y2"/>
<feature type="signal peptide" evidence="1">
    <location>
        <begin position="1"/>
        <end position="19"/>
    </location>
</feature>
<name>A0A0K1P5Y2_9MOLU</name>
<reference evidence="2 3" key="1">
    <citation type="journal article" date="2015" name="Genome Announc.">
        <title>Complete Genome Sequence of Spiroplasma turonicum Strain Tab4cT, a Parasite of a Horse Fly, Haematopota sp. (Diptera: Tabanidae).</title>
        <authorList>
            <person name="Davis R.E."/>
            <person name="Shao J."/>
            <person name="Zhao Y."/>
            <person name="Gasparich G.E."/>
            <person name="Gaynor B.J."/>
            <person name="Donofrio N."/>
        </authorList>
    </citation>
    <scope>NUCLEOTIDE SEQUENCE [LARGE SCALE GENOMIC DNA]</scope>
    <source>
        <strain evidence="2 3">Tab4c</strain>
    </source>
</reference>
<keyword evidence="3" id="KW-1185">Reference proteome</keyword>
<feature type="chain" id="PRO_5009779594" evidence="1">
    <location>
        <begin position="20"/>
        <end position="693"/>
    </location>
</feature>
<dbReference type="EMBL" id="CP012328">
    <property type="protein sequence ID" value="AKU79670.1"/>
    <property type="molecule type" value="Genomic_DNA"/>
</dbReference>
<dbReference type="KEGG" id="stur:STURON_00424"/>
<accession>A0A0K1P5Y2</accession>
<keyword evidence="1" id="KW-0732">Signal</keyword>
<dbReference type="Proteomes" id="UP000067243">
    <property type="component" value="Chromosome"/>
</dbReference>
<evidence type="ECO:0000256" key="1">
    <source>
        <dbReference type="SAM" id="SignalP"/>
    </source>
</evidence>
<proteinExistence type="predicted"/>
<gene>
    <name evidence="2" type="ORF">STURON_00424</name>
</gene>
<protein>
    <submittedName>
        <fullName evidence="2">Uncharacterized protein</fullName>
    </submittedName>
</protein>
<dbReference type="STRING" id="216946.STURO_v1c04220"/>
<evidence type="ECO:0000313" key="3">
    <source>
        <dbReference type="Proteomes" id="UP000067243"/>
    </source>
</evidence>
<sequence length="693" mass="79524">MKKTILITCALLSTIGLNAALFLKISNNSVTTSNNSNTNNSSNEVNKYLDQMPDIKTDLGSLSSLEKSKIIETFKSYNKKFANDEISIKQFGENFAEITIKNFIGKLKVTFKISSFQGLFKISDLGIISEYTNESVVSKIEEKNESFKIFDKSSLQYSFKGINIFEVYSKNINKSYNFNITPKNLFTIIPNLTIQSKINNPYDKSEIINALASINPILNFEKSLLLVDENSMTYNGAVVYTNKSFDNKSRLTVNYQVNQFTNMINTTNIGEINSYREENIINDVLNKNSILRDYYKNKYLNIVITNKGAWKSSLKITKVGTSTSSTIDFSYKAANVDILLDNKAIYGNIYWFNKIKSGDEQIKDVLIEKNSLLKDFSKNDLIVNSLSYKSLEPSLEYIYYTFSLTIKNINGRSSTIEGSIRRYVLYYHIKNFDLGKLNWSNEGEVISKLRSANPDIYYEELKQIKVDSFNKGINIEANNDSLVYKGSWVIKMDTDMYKKDISTSVYRNPDNDIIYGGVSRESAYLALGFPENTGKTNVAEFGFTTSTRYQFDFNNSTIDDYANKKLKYSYDFMVYKVKNSDRPNVAATSSELQKFDTSNKEETVPLNKIATSSGYSGRFTKHLTNMKVKYRDWYCDADDFYYVYIDAIIDYNIKVVDNKIKFSMTSQWTIEKGIECYTTLVNFRFTLHYIDIV</sequence>
<evidence type="ECO:0000313" key="2">
    <source>
        <dbReference type="EMBL" id="AKU79670.1"/>
    </source>
</evidence>
<organism evidence="2 3">
    <name type="scientific">Spiroplasma turonicum</name>
    <dbReference type="NCBI Taxonomy" id="216946"/>
    <lineage>
        <taxon>Bacteria</taxon>
        <taxon>Bacillati</taxon>
        <taxon>Mycoplasmatota</taxon>
        <taxon>Mollicutes</taxon>
        <taxon>Entomoplasmatales</taxon>
        <taxon>Spiroplasmataceae</taxon>
        <taxon>Spiroplasma</taxon>
    </lineage>
</organism>